<feature type="transmembrane region" description="Helical" evidence="1">
    <location>
        <begin position="102"/>
        <end position="123"/>
    </location>
</feature>
<dbReference type="PANTHER" id="PTHR36844:SF1">
    <property type="entry name" value="PROTEASE PRSW"/>
    <property type="match status" value="1"/>
</dbReference>
<organism evidence="2 3">
    <name type="scientific">Mangrovactinospora gilvigrisea</name>
    <dbReference type="NCBI Taxonomy" id="1428644"/>
    <lineage>
        <taxon>Bacteria</taxon>
        <taxon>Bacillati</taxon>
        <taxon>Actinomycetota</taxon>
        <taxon>Actinomycetes</taxon>
        <taxon>Kitasatosporales</taxon>
        <taxon>Streptomycetaceae</taxon>
        <taxon>Mangrovactinospora</taxon>
    </lineage>
</organism>
<gene>
    <name evidence="2" type="ORF">BIV57_17830</name>
</gene>
<feature type="transmembrane region" description="Helical" evidence="1">
    <location>
        <begin position="135"/>
        <end position="162"/>
    </location>
</feature>
<keyword evidence="1" id="KW-0812">Transmembrane</keyword>
<keyword evidence="1" id="KW-1133">Transmembrane helix</keyword>
<dbReference type="EMBL" id="MLCF01000112">
    <property type="protein sequence ID" value="OIV36155.1"/>
    <property type="molecule type" value="Genomic_DNA"/>
</dbReference>
<name>A0A1J7BBX2_9ACTN</name>
<feature type="transmembrane region" description="Helical" evidence="1">
    <location>
        <begin position="174"/>
        <end position="195"/>
    </location>
</feature>
<feature type="transmembrane region" description="Helical" evidence="1">
    <location>
        <begin position="262"/>
        <end position="284"/>
    </location>
</feature>
<accession>A0A1J7BBX2</accession>
<evidence type="ECO:0000313" key="3">
    <source>
        <dbReference type="Proteomes" id="UP000243342"/>
    </source>
</evidence>
<dbReference type="Proteomes" id="UP000243342">
    <property type="component" value="Unassembled WGS sequence"/>
</dbReference>
<protein>
    <recommendedName>
        <fullName evidence="4">PrsW family intramembrane metalloprotease</fullName>
    </recommendedName>
</protein>
<proteinExistence type="predicted"/>
<evidence type="ECO:0000313" key="2">
    <source>
        <dbReference type="EMBL" id="OIV36155.1"/>
    </source>
</evidence>
<dbReference type="GO" id="GO:0008233">
    <property type="term" value="F:peptidase activity"/>
    <property type="evidence" value="ECO:0007669"/>
    <property type="project" value="InterPro"/>
</dbReference>
<dbReference type="AlphaFoldDB" id="A0A1J7BBX2"/>
<feature type="transmembrane region" description="Helical" evidence="1">
    <location>
        <begin position="39"/>
        <end position="61"/>
    </location>
</feature>
<sequence length="312" mass="34110">MTRGDRPWHQQAWFRIFWIGLVLWLAAVGVTYWTANANLIPTIVLLGSFLVPVTFASWSFEHSRRENHLTIERILAAFLVGGVMGVLGASVLESYLVHPSTWMYLVVGLIEEGVKLAAVWLMARRLAAHSTLDGIVLGAAVGFGFAAFESSGYALTALITVHGLSLRDLVSTEILRGLLAPLGHGLWTAILGGALFRTARRTGHLRLTGALFASYLGVSVLHALWDSMHGIALALTLVTTGAQWQWRLIDLGYDPRLTNQQAVLLTVYQWIGLLAISLIGLGWLRRERARGRREEAVTGTASPTILGAPPME</sequence>
<feature type="transmembrane region" description="Helical" evidence="1">
    <location>
        <begin position="12"/>
        <end position="33"/>
    </location>
</feature>
<dbReference type="InterPro" id="IPR026898">
    <property type="entry name" value="PrsW"/>
</dbReference>
<reference evidence="2 3" key="1">
    <citation type="submission" date="2016-10" db="EMBL/GenBank/DDBJ databases">
        <title>Genome sequence of Streptomyces gilvigriseus MUSC 26.</title>
        <authorList>
            <person name="Lee L.-H."/>
            <person name="Ser H.-L."/>
        </authorList>
    </citation>
    <scope>NUCLEOTIDE SEQUENCE [LARGE SCALE GENOMIC DNA]</scope>
    <source>
        <strain evidence="2 3">MUSC 26</strain>
    </source>
</reference>
<dbReference type="OrthoDB" id="5141135at2"/>
<dbReference type="Pfam" id="PF13367">
    <property type="entry name" value="PrsW-protease"/>
    <property type="match status" value="1"/>
</dbReference>
<feature type="transmembrane region" description="Helical" evidence="1">
    <location>
        <begin position="207"/>
        <end position="225"/>
    </location>
</feature>
<dbReference type="STRING" id="1428644.BIV57_17830"/>
<evidence type="ECO:0008006" key="4">
    <source>
        <dbReference type="Google" id="ProtNLM"/>
    </source>
</evidence>
<feature type="transmembrane region" description="Helical" evidence="1">
    <location>
        <begin position="73"/>
        <end position="96"/>
    </location>
</feature>
<keyword evidence="3" id="KW-1185">Reference proteome</keyword>
<keyword evidence="1" id="KW-0472">Membrane</keyword>
<dbReference type="PANTHER" id="PTHR36844">
    <property type="entry name" value="PROTEASE PRSW"/>
    <property type="match status" value="1"/>
</dbReference>
<evidence type="ECO:0000256" key="1">
    <source>
        <dbReference type="SAM" id="Phobius"/>
    </source>
</evidence>
<comment type="caution">
    <text evidence="2">The sequence shown here is derived from an EMBL/GenBank/DDBJ whole genome shotgun (WGS) entry which is preliminary data.</text>
</comment>